<protein>
    <submittedName>
        <fullName evidence="2">Uncharacterized protein</fullName>
    </submittedName>
</protein>
<keyword evidence="3" id="KW-1185">Reference proteome</keyword>
<evidence type="ECO:0000313" key="2">
    <source>
        <dbReference type="EMBL" id="KAF2440937.1"/>
    </source>
</evidence>
<evidence type="ECO:0000313" key="3">
    <source>
        <dbReference type="Proteomes" id="UP000799764"/>
    </source>
</evidence>
<keyword evidence="1" id="KW-0472">Membrane</keyword>
<dbReference type="Proteomes" id="UP000799764">
    <property type="component" value="Unassembled WGS sequence"/>
</dbReference>
<comment type="caution">
    <text evidence="2">The sequence shown here is derived from an EMBL/GenBank/DDBJ whole genome shotgun (WGS) entry which is preliminary data.</text>
</comment>
<name>A0A9P4PBT2_9PLEO</name>
<keyword evidence="1" id="KW-0812">Transmembrane</keyword>
<evidence type="ECO:0000256" key="1">
    <source>
        <dbReference type="SAM" id="Phobius"/>
    </source>
</evidence>
<dbReference type="EMBL" id="MU001506">
    <property type="protein sequence ID" value="KAF2440937.1"/>
    <property type="molecule type" value="Genomic_DNA"/>
</dbReference>
<keyword evidence="1" id="KW-1133">Transmembrane helix</keyword>
<organism evidence="2 3">
    <name type="scientific">Karstenula rhodostoma CBS 690.94</name>
    <dbReference type="NCBI Taxonomy" id="1392251"/>
    <lineage>
        <taxon>Eukaryota</taxon>
        <taxon>Fungi</taxon>
        <taxon>Dikarya</taxon>
        <taxon>Ascomycota</taxon>
        <taxon>Pezizomycotina</taxon>
        <taxon>Dothideomycetes</taxon>
        <taxon>Pleosporomycetidae</taxon>
        <taxon>Pleosporales</taxon>
        <taxon>Massarineae</taxon>
        <taxon>Didymosphaeriaceae</taxon>
        <taxon>Karstenula</taxon>
    </lineage>
</organism>
<proteinExistence type="predicted"/>
<dbReference type="AlphaFoldDB" id="A0A9P4PBT2"/>
<sequence length="108" mass="11736">MKIFIDDPPVWLLPVELTIVAALLGYYIFRTAPGWLDWTTWREALVETYGAYFNTEVYGAFGHSTGVAAAIGAMDRLDSIVTGFNIDSGLFGNSAAAALRFALIRGVS</sequence>
<accession>A0A9P4PBT2</accession>
<feature type="transmembrane region" description="Helical" evidence="1">
    <location>
        <begin position="12"/>
        <end position="29"/>
    </location>
</feature>
<reference evidence="2" key="1">
    <citation type="journal article" date="2020" name="Stud. Mycol.">
        <title>101 Dothideomycetes genomes: a test case for predicting lifestyles and emergence of pathogens.</title>
        <authorList>
            <person name="Haridas S."/>
            <person name="Albert R."/>
            <person name="Binder M."/>
            <person name="Bloem J."/>
            <person name="Labutti K."/>
            <person name="Salamov A."/>
            <person name="Andreopoulos B."/>
            <person name="Baker S."/>
            <person name="Barry K."/>
            <person name="Bills G."/>
            <person name="Bluhm B."/>
            <person name="Cannon C."/>
            <person name="Castanera R."/>
            <person name="Culley D."/>
            <person name="Daum C."/>
            <person name="Ezra D."/>
            <person name="Gonzalez J."/>
            <person name="Henrissat B."/>
            <person name="Kuo A."/>
            <person name="Liang C."/>
            <person name="Lipzen A."/>
            <person name="Lutzoni F."/>
            <person name="Magnuson J."/>
            <person name="Mondo S."/>
            <person name="Nolan M."/>
            <person name="Ohm R."/>
            <person name="Pangilinan J."/>
            <person name="Park H.-J."/>
            <person name="Ramirez L."/>
            <person name="Alfaro M."/>
            <person name="Sun H."/>
            <person name="Tritt A."/>
            <person name="Yoshinaga Y."/>
            <person name="Zwiers L.-H."/>
            <person name="Turgeon B."/>
            <person name="Goodwin S."/>
            <person name="Spatafora J."/>
            <person name="Crous P."/>
            <person name="Grigoriev I."/>
        </authorList>
    </citation>
    <scope>NUCLEOTIDE SEQUENCE</scope>
    <source>
        <strain evidence="2">CBS 690.94</strain>
    </source>
</reference>
<dbReference type="OrthoDB" id="2363873at2759"/>
<gene>
    <name evidence="2" type="ORF">P171DRAFT_488519</name>
</gene>